<dbReference type="PANTHER" id="PTHR24305:SF147">
    <property type="entry name" value="P450, PUTATIVE (EUROFUNG)-RELATED"/>
    <property type="match status" value="1"/>
</dbReference>
<dbReference type="Gene3D" id="1.10.630.10">
    <property type="entry name" value="Cytochrome P450"/>
    <property type="match status" value="1"/>
</dbReference>
<dbReference type="GO" id="GO:0004497">
    <property type="term" value="F:monooxygenase activity"/>
    <property type="evidence" value="ECO:0007669"/>
    <property type="project" value="InterPro"/>
</dbReference>
<protein>
    <submittedName>
        <fullName evidence="5">Uncharacterized protein</fullName>
    </submittedName>
</protein>
<evidence type="ECO:0000256" key="4">
    <source>
        <dbReference type="SAM" id="Phobius"/>
    </source>
</evidence>
<keyword evidence="2" id="KW-0479">Metal-binding</keyword>
<keyword evidence="6" id="KW-1185">Reference proteome</keyword>
<keyword evidence="4" id="KW-0472">Membrane</keyword>
<feature type="transmembrane region" description="Helical" evidence="4">
    <location>
        <begin position="193"/>
        <end position="216"/>
    </location>
</feature>
<dbReference type="InterPro" id="IPR001128">
    <property type="entry name" value="Cyt_P450"/>
</dbReference>
<keyword evidence="1" id="KW-0349">Heme</keyword>
<dbReference type="Pfam" id="PF00067">
    <property type="entry name" value="p450"/>
    <property type="match status" value="1"/>
</dbReference>
<keyword evidence="4" id="KW-1133">Transmembrane helix</keyword>
<dbReference type="InterPro" id="IPR036396">
    <property type="entry name" value="Cyt_P450_sf"/>
</dbReference>
<gene>
    <name evidence="5" type="ORF">RRF57_013311</name>
</gene>
<reference evidence="5 6" key="1">
    <citation type="submission" date="2023-10" db="EMBL/GenBank/DDBJ databases">
        <title>Draft genome sequence of Xylaria bambusicola isolate GMP-LS, the root and basal stem rot pathogen of sugarcane in Indonesia.</title>
        <authorList>
            <person name="Selvaraj P."/>
            <person name="Muralishankar V."/>
            <person name="Muruganantham S."/>
            <person name="Sp S."/>
            <person name="Haryani S."/>
            <person name="Lau K.J.X."/>
            <person name="Naqvi N.I."/>
        </authorList>
    </citation>
    <scope>NUCLEOTIDE SEQUENCE [LARGE SCALE GENOMIC DNA]</scope>
    <source>
        <strain evidence="5">GMP-LS</strain>
    </source>
</reference>
<name>A0AAN7ZE84_9PEZI</name>
<keyword evidence="4" id="KW-0812">Transmembrane</keyword>
<keyword evidence="3" id="KW-0408">Iron</keyword>
<dbReference type="EMBL" id="JAWHQM010000160">
    <property type="protein sequence ID" value="KAK5637596.1"/>
    <property type="molecule type" value="Genomic_DNA"/>
</dbReference>
<dbReference type="PANTHER" id="PTHR24305">
    <property type="entry name" value="CYTOCHROME P450"/>
    <property type="match status" value="1"/>
</dbReference>
<evidence type="ECO:0000256" key="2">
    <source>
        <dbReference type="ARBA" id="ARBA00022723"/>
    </source>
</evidence>
<evidence type="ECO:0000313" key="6">
    <source>
        <dbReference type="Proteomes" id="UP001305414"/>
    </source>
</evidence>
<evidence type="ECO:0000313" key="5">
    <source>
        <dbReference type="EMBL" id="KAK5637596.1"/>
    </source>
</evidence>
<evidence type="ECO:0000256" key="3">
    <source>
        <dbReference type="ARBA" id="ARBA00023004"/>
    </source>
</evidence>
<dbReference type="Proteomes" id="UP001305414">
    <property type="component" value="Unassembled WGS sequence"/>
</dbReference>
<accession>A0AAN7ZE84</accession>
<dbReference type="InterPro" id="IPR050121">
    <property type="entry name" value="Cytochrome_P450_monoxygenase"/>
</dbReference>
<dbReference type="GO" id="GO:0020037">
    <property type="term" value="F:heme binding"/>
    <property type="evidence" value="ECO:0007669"/>
    <property type="project" value="InterPro"/>
</dbReference>
<proteinExistence type="predicted"/>
<evidence type="ECO:0000256" key="1">
    <source>
        <dbReference type="ARBA" id="ARBA00022617"/>
    </source>
</evidence>
<sequence>MSDSIPTTASHEIHHIRRKPVENFFSRLSVTRLETRIKDEAKSLDDKLLRLQGMGSIISLDHAFSCFTRDLAAHFACGDNPMLLEEPDFNPECPLCAQLSMDQQGLKVVSTTLNNLFGVLSWIPVFLLQALNPHAAGFRMFHFLSEDRVEKVKSQIAASSKSREPDKTSVFHYILQSDLPESKKDPARLKREAFALLVAGTIITSATLSIITYYVLADPNIERRLRKDLENMMCGYPVKFPSWNDLEKVPYLTACIKEGLRDPGSRLAPPFKKDGLFLKNWGFSRFGENLRYRDTFFLGPHLKSQPHMPHGPRKGFTPSPTNSYQRGFLLPQEGQGAPTLVFPSLAGGRGFVTLALQYYFAPNAQEMSLECDESDIQLLRDSGR</sequence>
<dbReference type="GO" id="GO:0005506">
    <property type="term" value="F:iron ion binding"/>
    <property type="evidence" value="ECO:0007669"/>
    <property type="project" value="InterPro"/>
</dbReference>
<comment type="caution">
    <text evidence="5">The sequence shown here is derived from an EMBL/GenBank/DDBJ whole genome shotgun (WGS) entry which is preliminary data.</text>
</comment>
<dbReference type="SUPFAM" id="SSF48264">
    <property type="entry name" value="Cytochrome P450"/>
    <property type="match status" value="1"/>
</dbReference>
<dbReference type="AlphaFoldDB" id="A0AAN7ZE84"/>
<organism evidence="5 6">
    <name type="scientific">Xylaria bambusicola</name>
    <dbReference type="NCBI Taxonomy" id="326684"/>
    <lineage>
        <taxon>Eukaryota</taxon>
        <taxon>Fungi</taxon>
        <taxon>Dikarya</taxon>
        <taxon>Ascomycota</taxon>
        <taxon>Pezizomycotina</taxon>
        <taxon>Sordariomycetes</taxon>
        <taxon>Xylariomycetidae</taxon>
        <taxon>Xylariales</taxon>
        <taxon>Xylariaceae</taxon>
        <taxon>Xylaria</taxon>
    </lineage>
</organism>
<dbReference type="GO" id="GO:0016705">
    <property type="term" value="F:oxidoreductase activity, acting on paired donors, with incorporation or reduction of molecular oxygen"/>
    <property type="evidence" value="ECO:0007669"/>
    <property type="project" value="InterPro"/>
</dbReference>